<reference evidence="1 2" key="1">
    <citation type="submission" date="2018-05" db="EMBL/GenBank/DDBJ databases">
        <title>Genomic Encyclopedia of Type Strains, Phase IV (KMG-IV): sequencing the most valuable type-strain genomes for metagenomic binning, comparative biology and taxonomic classification.</title>
        <authorList>
            <person name="Goeker M."/>
        </authorList>
    </citation>
    <scope>NUCLEOTIDE SEQUENCE [LARGE SCALE GENOMIC DNA]</scope>
    <source>
        <strain evidence="1 2">DSM 28816</strain>
    </source>
</reference>
<dbReference type="RefSeq" id="WP_110290349.1">
    <property type="nucleotide sequence ID" value="NZ_QICS01000001.1"/>
</dbReference>
<dbReference type="InterPro" id="IPR036866">
    <property type="entry name" value="RibonucZ/Hydroxyglut_hydro"/>
</dbReference>
<gene>
    <name evidence="1" type="ORF">C8E03_101839</name>
</gene>
<organism evidence="1 2">
    <name type="scientific">Lachnotalea glycerini</name>
    <dbReference type="NCBI Taxonomy" id="1763509"/>
    <lineage>
        <taxon>Bacteria</taxon>
        <taxon>Bacillati</taxon>
        <taxon>Bacillota</taxon>
        <taxon>Clostridia</taxon>
        <taxon>Lachnospirales</taxon>
        <taxon>Lachnospiraceae</taxon>
        <taxon>Lachnotalea</taxon>
    </lineage>
</organism>
<dbReference type="Pfam" id="PF13483">
    <property type="entry name" value="Lactamase_B_3"/>
    <property type="match status" value="1"/>
</dbReference>
<comment type="caution">
    <text evidence="1">The sequence shown here is derived from an EMBL/GenBank/DDBJ whole genome shotgun (WGS) entry which is preliminary data.</text>
</comment>
<dbReference type="PANTHER" id="PTHR42967">
    <property type="entry name" value="METAL DEPENDENT HYDROLASE"/>
    <property type="match status" value="1"/>
</dbReference>
<protein>
    <submittedName>
        <fullName evidence="1">L-ascorbate metabolism protein UlaG (Beta-lactamase superfamily)</fullName>
    </submittedName>
</protein>
<proteinExistence type="predicted"/>
<dbReference type="AlphaFoldDB" id="A0A318EYT4"/>
<dbReference type="SUPFAM" id="SSF56281">
    <property type="entry name" value="Metallo-hydrolase/oxidoreductase"/>
    <property type="match status" value="1"/>
</dbReference>
<accession>A0A318EYT4</accession>
<dbReference type="PANTHER" id="PTHR42967:SF1">
    <property type="entry name" value="MBL FOLD METALLO-HYDROLASE"/>
    <property type="match status" value="1"/>
</dbReference>
<evidence type="ECO:0000313" key="1">
    <source>
        <dbReference type="EMBL" id="PXV96204.1"/>
    </source>
</evidence>
<dbReference type="EMBL" id="QICS01000001">
    <property type="protein sequence ID" value="PXV96204.1"/>
    <property type="molecule type" value="Genomic_DNA"/>
</dbReference>
<name>A0A318EYT4_9FIRM</name>
<dbReference type="Gene3D" id="3.60.15.10">
    <property type="entry name" value="Ribonuclease Z/Hydroxyacylglutathione hydrolase-like"/>
    <property type="match status" value="1"/>
</dbReference>
<evidence type="ECO:0000313" key="2">
    <source>
        <dbReference type="Proteomes" id="UP000247523"/>
    </source>
</evidence>
<dbReference type="Proteomes" id="UP000247523">
    <property type="component" value="Unassembled WGS sequence"/>
</dbReference>
<sequence>MKVTYVYHSCFVVELQNSILIFDYFKGGIPILNKNKIIYVFSSHEHQDHFSLTIFSELERYSNVRYIFSNDIKLNKGYLERNHVNPAVLENIVHVQANQHYDVDDIRIETLKSTDKGVAFLIQAEGKEIYHAGDLNWWHWNEETTDYNQKMEERFKKQIALINNRSIDLAFLPADARQEDYFWWGFDYFMKQTNTKIVFPMHFWEDYTVIDRLEKIAFKHGYGSNLYSVRGERQEWVIQI</sequence>